<evidence type="ECO:0000256" key="1">
    <source>
        <dbReference type="SAM" id="Coils"/>
    </source>
</evidence>
<proteinExistence type="predicted"/>
<organism evidence="3 4">
    <name type="scientific">Sphingobacterium haloxyli</name>
    <dbReference type="NCBI Taxonomy" id="2100533"/>
    <lineage>
        <taxon>Bacteria</taxon>
        <taxon>Pseudomonadati</taxon>
        <taxon>Bacteroidota</taxon>
        <taxon>Sphingobacteriia</taxon>
        <taxon>Sphingobacteriales</taxon>
        <taxon>Sphingobacteriaceae</taxon>
        <taxon>Sphingobacterium</taxon>
    </lineage>
</organism>
<evidence type="ECO:0000256" key="2">
    <source>
        <dbReference type="SAM" id="SignalP"/>
    </source>
</evidence>
<feature type="coiled-coil region" evidence="1">
    <location>
        <begin position="202"/>
        <end position="229"/>
    </location>
</feature>
<comment type="caution">
    <text evidence="3">The sequence shown here is derived from an EMBL/GenBank/DDBJ whole genome shotgun (WGS) entry which is preliminary data.</text>
</comment>
<reference evidence="3 4" key="1">
    <citation type="submission" date="2018-02" db="EMBL/GenBank/DDBJ databases">
        <title>The draft genome of Sphingobacterium sp. 5JN-11.</title>
        <authorList>
            <person name="Liu L."/>
            <person name="Li L."/>
            <person name="Liang L."/>
            <person name="Zhang X."/>
            <person name="Wang T."/>
        </authorList>
    </citation>
    <scope>NUCLEOTIDE SEQUENCE [LARGE SCALE GENOMIC DNA]</scope>
    <source>
        <strain evidence="3 4">5JN-11</strain>
    </source>
</reference>
<dbReference type="Proteomes" id="UP000239711">
    <property type="component" value="Unassembled WGS sequence"/>
</dbReference>
<protein>
    <recommendedName>
        <fullName evidence="5">Peptidase S74 domain-containing protein</fullName>
    </recommendedName>
</protein>
<feature type="signal peptide" evidence="2">
    <location>
        <begin position="1"/>
        <end position="24"/>
    </location>
</feature>
<dbReference type="RefSeq" id="WP_105718584.1">
    <property type="nucleotide sequence ID" value="NZ_PVBQ01000024.1"/>
</dbReference>
<dbReference type="EMBL" id="PVBQ01000024">
    <property type="protein sequence ID" value="PRD44975.1"/>
    <property type="molecule type" value="Genomic_DNA"/>
</dbReference>
<accession>A0A2S9IWS9</accession>
<name>A0A2S9IWS9_9SPHI</name>
<dbReference type="AlphaFoldDB" id="A0A2S9IWS9"/>
<feature type="chain" id="PRO_5015444951" description="Peptidase S74 domain-containing protein" evidence="2">
    <location>
        <begin position="25"/>
        <end position="233"/>
    </location>
</feature>
<evidence type="ECO:0000313" key="3">
    <source>
        <dbReference type="EMBL" id="PRD44975.1"/>
    </source>
</evidence>
<dbReference type="OrthoDB" id="657976at2"/>
<keyword evidence="2" id="KW-0732">Signal</keyword>
<evidence type="ECO:0000313" key="4">
    <source>
        <dbReference type="Proteomes" id="UP000239711"/>
    </source>
</evidence>
<evidence type="ECO:0008006" key="5">
    <source>
        <dbReference type="Google" id="ProtNLM"/>
    </source>
</evidence>
<keyword evidence="1" id="KW-0175">Coiled coil</keyword>
<sequence length="233" mass="25498">MTTKINFIWKACFLTLVTFGSFQGASKAQNSFPTAKGSYVTLDGGGIKMIRPVTTGGWARGTSYYQTADSPLIFGSGLNGGGEATHRFYLAYGASPWSSPLGMHILPNGNVGIGVISPVARLTVNGNILAKEIKVTNNITVPDYVFEPDYQLSSLSDIEAYVKEHKHLPEIPSAKDIERDGLDLGDMNLLLLKKVEELTLHLIEKEKKIGEQRVKMEALEGEIESIKKQLILK</sequence>
<keyword evidence="4" id="KW-1185">Reference proteome</keyword>
<gene>
    <name evidence="3" type="ORF">C5745_18920</name>
</gene>